<dbReference type="EMBL" id="AZBU02000013">
    <property type="protein sequence ID" value="TKR58379.1"/>
    <property type="molecule type" value="Genomic_DNA"/>
</dbReference>
<gene>
    <name evidence="2" type="ORF">L596_029820</name>
    <name evidence="3" type="ORF">L596_029831</name>
</gene>
<evidence type="ECO:0000313" key="2">
    <source>
        <dbReference type="EMBL" id="TKR58367.1"/>
    </source>
</evidence>
<dbReference type="AlphaFoldDB" id="A0A4U5LQW4"/>
<accession>A0A4U5LQW4</accession>
<sequence>MDSPGPSWKKLREAEDELSDPEIQRMMDSPKPSKKKSREAEDELSDADSKRVLDSPGPSWKKSRKAEDELSDTDSERVMDSPGPSWKNSRESDGQLFYPTSERPNIAEEFKTAYESLGDEKFVDRLSWHGDKTFPNVFDSLISTLTENSSQENEDAVFEGFLHKLVQGQAVKQISEELTMKVNEWIKEESDNDDDSE</sequence>
<feature type="region of interest" description="Disordered" evidence="1">
    <location>
        <begin position="1"/>
        <end position="104"/>
    </location>
</feature>
<dbReference type="EMBL" id="AZBU02000013">
    <property type="protein sequence ID" value="TKR58367.1"/>
    <property type="molecule type" value="Genomic_DNA"/>
</dbReference>
<comment type="caution">
    <text evidence="2">The sequence shown here is derived from an EMBL/GenBank/DDBJ whole genome shotgun (WGS) entry which is preliminary data.</text>
</comment>
<evidence type="ECO:0000313" key="3">
    <source>
        <dbReference type="EMBL" id="TKR58379.1"/>
    </source>
</evidence>
<dbReference type="Proteomes" id="UP000298663">
    <property type="component" value="Unassembled WGS sequence"/>
</dbReference>
<keyword evidence="4" id="KW-1185">Reference proteome</keyword>
<reference evidence="2" key="3">
    <citation type="journal article" date="2019" name="G3 (Bethesda)">
        <title>Hybrid Assembly of the Genome of the Entomopathogenic Nematode Steinernema carpocapsae Identifies the X-Chromosome.</title>
        <authorList>
            <person name="Serra L."/>
            <person name="Macchietto M."/>
            <person name="Macias-Munoz A."/>
            <person name="McGill C.J."/>
            <person name="Rodriguez I.M."/>
            <person name="Rodriguez B."/>
            <person name="Murad R."/>
            <person name="Mortazavi A."/>
        </authorList>
    </citation>
    <scope>NUCLEOTIDE SEQUENCE</scope>
    <source>
        <strain evidence="2">ALL</strain>
    </source>
</reference>
<organism evidence="2 4">
    <name type="scientific">Steinernema carpocapsae</name>
    <name type="common">Entomopathogenic nematode</name>
    <dbReference type="NCBI Taxonomy" id="34508"/>
    <lineage>
        <taxon>Eukaryota</taxon>
        <taxon>Metazoa</taxon>
        <taxon>Ecdysozoa</taxon>
        <taxon>Nematoda</taxon>
        <taxon>Chromadorea</taxon>
        <taxon>Rhabditida</taxon>
        <taxon>Tylenchina</taxon>
        <taxon>Panagrolaimomorpha</taxon>
        <taxon>Strongyloidoidea</taxon>
        <taxon>Steinernematidae</taxon>
        <taxon>Steinernema</taxon>
    </lineage>
</organism>
<evidence type="ECO:0000256" key="1">
    <source>
        <dbReference type="SAM" id="MobiDB-lite"/>
    </source>
</evidence>
<reference evidence="2" key="1">
    <citation type="submission" date="2013-11" db="EMBL/GenBank/DDBJ databases">
        <authorList>
            <person name="Sternberg P."/>
            <person name="Dillman A."/>
            <person name="Macchietto M."/>
        </authorList>
    </citation>
    <scope>NUCLEOTIDE SEQUENCE</scope>
    <source>
        <strain evidence="2">ALL</strain>
    </source>
</reference>
<name>A0A4U5LQW4_STECR</name>
<proteinExistence type="predicted"/>
<protein>
    <submittedName>
        <fullName evidence="2">Uncharacterized protein</fullName>
    </submittedName>
</protein>
<evidence type="ECO:0000313" key="4">
    <source>
        <dbReference type="Proteomes" id="UP000298663"/>
    </source>
</evidence>
<reference evidence="2 4" key="2">
    <citation type="journal article" date="2015" name="Genome Biol.">
        <title>Comparative genomics of Steinernema reveals deeply conserved gene regulatory networks.</title>
        <authorList>
            <person name="Dillman A.R."/>
            <person name="Macchietto M."/>
            <person name="Porter C.F."/>
            <person name="Rogers A."/>
            <person name="Williams B."/>
            <person name="Antoshechkin I."/>
            <person name="Lee M.M."/>
            <person name="Goodwin Z."/>
            <person name="Lu X."/>
            <person name="Lewis E.E."/>
            <person name="Goodrich-Blair H."/>
            <person name="Stock S.P."/>
            <person name="Adams B.J."/>
            <person name="Sternberg P.W."/>
            <person name="Mortazavi A."/>
        </authorList>
    </citation>
    <scope>NUCLEOTIDE SEQUENCE [LARGE SCALE GENOMIC DNA]</scope>
    <source>
        <strain evidence="2 4">ALL</strain>
    </source>
</reference>